<dbReference type="Proteomes" id="UP000316331">
    <property type="component" value="Unassembled WGS sequence"/>
</dbReference>
<sequence length="189" mass="21467">MEATTINTTDDAVAFLIDQHVRIRELFAEVEQAPTAEQREQKFYELRRLLAVHETAEEEIIHPRFRREVDDGAKIIDARLEEENKAKRQLADIEAVDIDSPEFDAKLAALRDGVLAHAEHEEHEEFNRLRAELEPDELQRLRSAVKFAEAMAPTRPHPGVESATANMLVGPFAAMMDRAKDAITKSRTS</sequence>
<feature type="domain" description="Hemerythrin-like" evidence="1">
    <location>
        <begin position="12"/>
        <end position="128"/>
    </location>
</feature>
<gene>
    <name evidence="2" type="ORF">FB390_4116</name>
</gene>
<organism evidence="2 3">
    <name type="scientific">Nocardia bhagyanarayanae</name>
    <dbReference type="NCBI Taxonomy" id="1215925"/>
    <lineage>
        <taxon>Bacteria</taxon>
        <taxon>Bacillati</taxon>
        <taxon>Actinomycetota</taxon>
        <taxon>Actinomycetes</taxon>
        <taxon>Mycobacteriales</taxon>
        <taxon>Nocardiaceae</taxon>
        <taxon>Nocardia</taxon>
    </lineage>
</organism>
<protein>
    <submittedName>
        <fullName evidence="2">Hemerythrin HHE cation binding domain-containing protein</fullName>
    </submittedName>
</protein>
<dbReference type="Pfam" id="PF01814">
    <property type="entry name" value="Hemerythrin"/>
    <property type="match status" value="1"/>
</dbReference>
<dbReference type="PANTHER" id="PTHR35585:SF1">
    <property type="entry name" value="HHE DOMAIN PROTEIN (AFU_ORTHOLOGUE AFUA_4G00730)"/>
    <property type="match status" value="1"/>
</dbReference>
<evidence type="ECO:0000313" key="3">
    <source>
        <dbReference type="Proteomes" id="UP000316331"/>
    </source>
</evidence>
<dbReference type="PANTHER" id="PTHR35585">
    <property type="entry name" value="HHE DOMAIN PROTEIN (AFU_ORTHOLOGUE AFUA_4G00730)"/>
    <property type="match status" value="1"/>
</dbReference>
<dbReference type="Gene3D" id="1.20.120.520">
    <property type="entry name" value="nmb1532 protein domain like"/>
    <property type="match status" value="1"/>
</dbReference>
<name>A0A543FF05_9NOCA</name>
<reference evidence="2 3" key="1">
    <citation type="submission" date="2019-06" db="EMBL/GenBank/DDBJ databases">
        <title>Sequencing the genomes of 1000 actinobacteria strains.</title>
        <authorList>
            <person name="Klenk H.-P."/>
        </authorList>
    </citation>
    <scope>NUCLEOTIDE SEQUENCE [LARGE SCALE GENOMIC DNA]</scope>
    <source>
        <strain evidence="2 3">DSM 103495</strain>
    </source>
</reference>
<evidence type="ECO:0000313" key="2">
    <source>
        <dbReference type="EMBL" id="TQM32437.1"/>
    </source>
</evidence>
<dbReference type="EMBL" id="VFPG01000001">
    <property type="protein sequence ID" value="TQM32437.1"/>
    <property type="molecule type" value="Genomic_DNA"/>
</dbReference>
<dbReference type="InterPro" id="IPR012312">
    <property type="entry name" value="Hemerythrin-like"/>
</dbReference>
<dbReference type="OrthoDB" id="3212362at2"/>
<evidence type="ECO:0000259" key="1">
    <source>
        <dbReference type="Pfam" id="PF01814"/>
    </source>
</evidence>
<dbReference type="AlphaFoldDB" id="A0A543FF05"/>
<comment type="caution">
    <text evidence="2">The sequence shown here is derived from an EMBL/GenBank/DDBJ whole genome shotgun (WGS) entry which is preliminary data.</text>
</comment>
<keyword evidence="3" id="KW-1185">Reference proteome</keyword>
<dbReference type="RefSeq" id="WP_141810341.1">
    <property type="nucleotide sequence ID" value="NZ_VFPG01000001.1"/>
</dbReference>
<proteinExistence type="predicted"/>
<accession>A0A543FF05</accession>